<feature type="coiled-coil region" evidence="3">
    <location>
        <begin position="168"/>
        <end position="195"/>
    </location>
</feature>
<reference evidence="9 10" key="1">
    <citation type="submission" date="2019-11" db="EMBL/GenBank/DDBJ databases">
        <title>Genome sequences of 17 halophilic strains isolated from different environments.</title>
        <authorList>
            <person name="Furrow R.E."/>
        </authorList>
    </citation>
    <scope>NUCLEOTIDE SEQUENCE [LARGE SCALE GENOMIC DNA]</scope>
    <source>
        <strain evidence="9 10">22507_15_FS</strain>
    </source>
</reference>
<evidence type="ECO:0000313" key="9">
    <source>
        <dbReference type="EMBL" id="MYL25664.1"/>
    </source>
</evidence>
<sequence length="414" mass="45446">MRITSSGAVPFAAVLLSVLMLSGCGEHGAEDHSGNHGDHGDHEEHKDNKNGGHRDHKTGKGIALDDEVIHEFGIEVRRAAPGQLAITRTLPGEIRFDEALMTHVTPRVAGRAEKVRRYSGDRVEKGEVLAVLSSTELAEARSQYLSRQARLELEQADFERTQQLAKDRAVSEAELQRARQALKEARVRMTLARRRLEALGMAPQAVAELDTEGSDSLARYELRAPASGTIIEQHLTRGERVDTDRDDPPFVIARRDQVWAEFSVFPRSLGEIRPGQVVEVSASEGGNRASGTISYITPRMAQDSRSASARVVLDNSDGQWYPGQFVTGEVTVRELEADVVVPASAIQRLDDQPHVFVRTDHGFRRQPVRTGISAGSRVIIREGLDAGTRYAATNTFTLKAEAGRAQLKHAGHSH</sequence>
<dbReference type="GO" id="GO:0022857">
    <property type="term" value="F:transmembrane transporter activity"/>
    <property type="evidence" value="ECO:0007669"/>
    <property type="project" value="InterPro"/>
</dbReference>
<feature type="region of interest" description="Disordered" evidence="4">
    <location>
        <begin position="29"/>
        <end position="59"/>
    </location>
</feature>
<dbReference type="Gene3D" id="1.10.287.470">
    <property type="entry name" value="Helix hairpin bin"/>
    <property type="match status" value="1"/>
</dbReference>
<accession>A0A9X5B4L1</accession>
<feature type="domain" description="CzcB-like barrel-sandwich hybrid" evidence="7">
    <location>
        <begin position="101"/>
        <end position="245"/>
    </location>
</feature>
<dbReference type="GO" id="GO:0015679">
    <property type="term" value="P:plasma membrane copper ion transport"/>
    <property type="evidence" value="ECO:0007669"/>
    <property type="project" value="TreeGrafter"/>
</dbReference>
<dbReference type="GO" id="GO:0046914">
    <property type="term" value="F:transition metal ion binding"/>
    <property type="evidence" value="ECO:0007669"/>
    <property type="project" value="TreeGrafter"/>
</dbReference>
<evidence type="ECO:0000256" key="1">
    <source>
        <dbReference type="ARBA" id="ARBA00009477"/>
    </source>
</evidence>
<name>A0A9X5B4L1_9GAMM</name>
<dbReference type="FunFam" id="2.40.30.170:FF:000010">
    <property type="entry name" value="Efflux RND transporter periplasmic adaptor subunit"/>
    <property type="match status" value="1"/>
</dbReference>
<dbReference type="Pfam" id="PF25975">
    <property type="entry name" value="CzcB_C"/>
    <property type="match status" value="1"/>
</dbReference>
<dbReference type="InterPro" id="IPR058647">
    <property type="entry name" value="BSH_CzcB-like"/>
</dbReference>
<dbReference type="EMBL" id="WMEX01000001">
    <property type="protein sequence ID" value="MYL25664.1"/>
    <property type="molecule type" value="Genomic_DNA"/>
</dbReference>
<evidence type="ECO:0000313" key="10">
    <source>
        <dbReference type="Proteomes" id="UP000460751"/>
    </source>
</evidence>
<gene>
    <name evidence="9" type="ORF">GLW01_02525</name>
</gene>
<evidence type="ECO:0000256" key="3">
    <source>
        <dbReference type="SAM" id="Coils"/>
    </source>
</evidence>
<proteinExistence type="inferred from homology"/>
<dbReference type="OrthoDB" id="9800613at2"/>
<feature type="domain" description="CzcB-like alpha-helical hairpin" evidence="5">
    <location>
        <begin position="139"/>
        <end position="198"/>
    </location>
</feature>
<feature type="domain" description="CusB-like beta-barrel" evidence="6">
    <location>
        <begin position="257"/>
        <end position="330"/>
    </location>
</feature>
<feature type="domain" description="CzcB-like C-terminal circularly permuted SH3-like" evidence="8">
    <location>
        <begin position="339"/>
        <end position="399"/>
    </location>
</feature>
<protein>
    <submittedName>
        <fullName evidence="9">Efflux RND transporter periplasmic adaptor subunit</fullName>
    </submittedName>
</protein>
<organism evidence="9 10">
    <name type="scientific">Vreelandella halophila</name>
    <dbReference type="NCBI Taxonomy" id="86177"/>
    <lineage>
        <taxon>Bacteria</taxon>
        <taxon>Pseudomonadati</taxon>
        <taxon>Pseudomonadota</taxon>
        <taxon>Gammaproteobacteria</taxon>
        <taxon>Oceanospirillales</taxon>
        <taxon>Halomonadaceae</taxon>
        <taxon>Vreelandella</taxon>
    </lineage>
</organism>
<dbReference type="Pfam" id="PF25954">
    <property type="entry name" value="Beta-barrel_RND_2"/>
    <property type="match status" value="1"/>
</dbReference>
<dbReference type="RefSeq" id="WP_160898034.1">
    <property type="nucleotide sequence ID" value="NZ_WMEX01000001.1"/>
</dbReference>
<keyword evidence="2" id="KW-0813">Transport</keyword>
<dbReference type="InterPro" id="IPR051909">
    <property type="entry name" value="MFP_Cation_Efflux"/>
</dbReference>
<dbReference type="PANTHER" id="PTHR30097:SF4">
    <property type="entry name" value="SLR6042 PROTEIN"/>
    <property type="match status" value="1"/>
</dbReference>
<evidence type="ECO:0000256" key="4">
    <source>
        <dbReference type="SAM" id="MobiDB-lite"/>
    </source>
</evidence>
<dbReference type="Gene3D" id="2.40.420.20">
    <property type="match status" value="1"/>
</dbReference>
<dbReference type="Gene3D" id="2.40.30.170">
    <property type="match status" value="1"/>
</dbReference>
<dbReference type="SUPFAM" id="SSF111369">
    <property type="entry name" value="HlyD-like secretion proteins"/>
    <property type="match status" value="1"/>
</dbReference>
<evidence type="ECO:0000259" key="8">
    <source>
        <dbReference type="Pfam" id="PF25975"/>
    </source>
</evidence>
<dbReference type="Proteomes" id="UP000460751">
    <property type="component" value="Unassembled WGS sequence"/>
</dbReference>
<evidence type="ECO:0000259" key="6">
    <source>
        <dbReference type="Pfam" id="PF25954"/>
    </source>
</evidence>
<keyword evidence="10" id="KW-1185">Reference proteome</keyword>
<dbReference type="InterPro" id="IPR058792">
    <property type="entry name" value="Beta-barrel_RND_2"/>
</dbReference>
<dbReference type="InterPro" id="IPR058649">
    <property type="entry name" value="CzcB_C"/>
</dbReference>
<comment type="similarity">
    <text evidence="1">Belongs to the membrane fusion protein (MFP) (TC 8.A.1) family.</text>
</comment>
<dbReference type="PROSITE" id="PS51257">
    <property type="entry name" value="PROKAR_LIPOPROTEIN"/>
    <property type="match status" value="1"/>
</dbReference>
<dbReference type="Pfam" id="PF25893">
    <property type="entry name" value="HH_CzcB"/>
    <property type="match status" value="1"/>
</dbReference>
<evidence type="ECO:0000259" key="5">
    <source>
        <dbReference type="Pfam" id="PF25893"/>
    </source>
</evidence>
<dbReference type="GO" id="GO:0060003">
    <property type="term" value="P:copper ion export"/>
    <property type="evidence" value="ECO:0007669"/>
    <property type="project" value="TreeGrafter"/>
</dbReference>
<evidence type="ECO:0000256" key="2">
    <source>
        <dbReference type="ARBA" id="ARBA00022448"/>
    </source>
</evidence>
<dbReference type="Gene3D" id="2.40.50.100">
    <property type="match status" value="1"/>
</dbReference>
<feature type="compositionally biased region" description="Basic and acidic residues" evidence="4">
    <location>
        <begin position="29"/>
        <end position="53"/>
    </location>
</feature>
<dbReference type="PANTHER" id="PTHR30097">
    <property type="entry name" value="CATION EFFLUX SYSTEM PROTEIN CUSB"/>
    <property type="match status" value="1"/>
</dbReference>
<dbReference type="NCBIfam" id="TIGR01730">
    <property type="entry name" value="RND_mfp"/>
    <property type="match status" value="1"/>
</dbReference>
<comment type="caution">
    <text evidence="9">The sequence shown here is derived from an EMBL/GenBank/DDBJ whole genome shotgun (WGS) entry which is preliminary data.</text>
</comment>
<dbReference type="InterPro" id="IPR058648">
    <property type="entry name" value="HH_CzcB-like"/>
</dbReference>
<dbReference type="AlphaFoldDB" id="A0A9X5B4L1"/>
<evidence type="ECO:0000259" key="7">
    <source>
        <dbReference type="Pfam" id="PF25973"/>
    </source>
</evidence>
<dbReference type="GO" id="GO:0030288">
    <property type="term" value="C:outer membrane-bounded periplasmic space"/>
    <property type="evidence" value="ECO:0007669"/>
    <property type="project" value="TreeGrafter"/>
</dbReference>
<dbReference type="InterPro" id="IPR006143">
    <property type="entry name" value="RND_pump_MFP"/>
</dbReference>
<dbReference type="GO" id="GO:0016020">
    <property type="term" value="C:membrane"/>
    <property type="evidence" value="ECO:0007669"/>
    <property type="project" value="InterPro"/>
</dbReference>
<dbReference type="Pfam" id="PF25973">
    <property type="entry name" value="BSH_CzcB"/>
    <property type="match status" value="1"/>
</dbReference>
<keyword evidence="3" id="KW-0175">Coiled coil</keyword>